<evidence type="ECO:0000259" key="2">
    <source>
        <dbReference type="Pfam" id="PF00144"/>
    </source>
</evidence>
<dbReference type="AlphaFoldDB" id="H2CH97"/>
<feature type="domain" description="Beta-lactamase-related" evidence="2">
    <location>
        <begin position="59"/>
        <end position="371"/>
    </location>
</feature>
<dbReference type="Proteomes" id="UP000005737">
    <property type="component" value="Unassembled WGS sequence"/>
</dbReference>
<keyword evidence="4" id="KW-1185">Reference proteome</keyword>
<dbReference type="InterPro" id="IPR050789">
    <property type="entry name" value="Diverse_Enzym_Activities"/>
</dbReference>
<dbReference type="STRING" id="183.GCA_002009735_00420"/>
<reference evidence="3 4" key="1">
    <citation type="submission" date="2011-10" db="EMBL/GenBank/DDBJ databases">
        <title>The Improved High-Quality Draft genome of Leptonema illini DSM 21528.</title>
        <authorList>
            <consortium name="US DOE Joint Genome Institute (JGI-PGF)"/>
            <person name="Lucas S."/>
            <person name="Copeland A."/>
            <person name="Lapidus A."/>
            <person name="Glavina del Rio T."/>
            <person name="Dalin E."/>
            <person name="Tice H."/>
            <person name="Bruce D."/>
            <person name="Goodwin L."/>
            <person name="Pitluck S."/>
            <person name="Peters L."/>
            <person name="Mikhailova N."/>
            <person name="Held B."/>
            <person name="Kyrpides N."/>
            <person name="Mavromatis K."/>
            <person name="Ivanova N."/>
            <person name="Markowitz V."/>
            <person name="Cheng J.-F."/>
            <person name="Hugenholtz P."/>
            <person name="Woyke T."/>
            <person name="Wu D."/>
            <person name="Gronow S."/>
            <person name="Wellnitz S."/>
            <person name="Brambilla E.-M."/>
            <person name="Klenk H.-P."/>
            <person name="Eisen J.A."/>
        </authorList>
    </citation>
    <scope>NUCLEOTIDE SEQUENCE [LARGE SCALE GENOMIC DNA]</scope>
    <source>
        <strain evidence="3 4">DSM 21528</strain>
    </source>
</reference>
<proteinExistence type="predicted"/>
<name>H2CH97_9LEPT</name>
<gene>
    <name evidence="3" type="ORF">Lepil_3310</name>
</gene>
<sequence length="435" mass="46978">MSKMRFQRMKRWLAIASGALIAVACWMALVVFAARGGWFRPSPPEKSDTAAFLHWAESRYKDQSRGNIAIVLIEQGRVQESYFASHGRPVNDRSLFQVASLSKWVTAWGVMTLAEQNRIDLDAPVSRYLTRWHLPEGPFDNDAVTVRRLLAHTAGLTDGLGFQGFPPDEAPPSIEQELAHTTDAMPGADGVVRVGAEPGSHWRYSGGGYLILQLLIEEVTQEPFNSYMQRAVLRPLGMTQSTFVDPDSAHLVDFYGPDGSLALHYRFTALGAASLYTSAADMTRFLQAHMAGSDGSVPGRGVLMPTTLAAMHKPIAFLYGLPVWGAGPTLYAPDGTGGYIIGHDGANFPAINTTARINPANGDGIIVLETGSISLAREIGGQWTFWQSGIVPLDTLVLIDGRGILIATAAGAIVIFLGAGFAVRRMRGRSNLGPL</sequence>
<keyword evidence="1" id="KW-1133">Transmembrane helix</keyword>
<dbReference type="InterPro" id="IPR001466">
    <property type="entry name" value="Beta-lactam-related"/>
</dbReference>
<feature type="transmembrane region" description="Helical" evidence="1">
    <location>
        <begin position="403"/>
        <end position="423"/>
    </location>
</feature>
<dbReference type="PANTHER" id="PTHR43283">
    <property type="entry name" value="BETA-LACTAMASE-RELATED"/>
    <property type="match status" value="1"/>
</dbReference>
<protein>
    <submittedName>
        <fullName evidence="3">Beta-lactamase</fullName>
    </submittedName>
</protein>
<keyword evidence="1" id="KW-0472">Membrane</keyword>
<dbReference type="Gene3D" id="3.40.710.10">
    <property type="entry name" value="DD-peptidase/beta-lactamase superfamily"/>
    <property type="match status" value="1"/>
</dbReference>
<evidence type="ECO:0000256" key="1">
    <source>
        <dbReference type="SAM" id="Phobius"/>
    </source>
</evidence>
<evidence type="ECO:0000313" key="4">
    <source>
        <dbReference type="Proteomes" id="UP000005737"/>
    </source>
</evidence>
<dbReference type="EMBL" id="JH597773">
    <property type="protein sequence ID" value="EHQ07970.1"/>
    <property type="molecule type" value="Genomic_DNA"/>
</dbReference>
<evidence type="ECO:0000313" key="3">
    <source>
        <dbReference type="EMBL" id="EHQ07970.1"/>
    </source>
</evidence>
<dbReference type="SUPFAM" id="SSF56601">
    <property type="entry name" value="beta-lactamase/transpeptidase-like"/>
    <property type="match status" value="1"/>
</dbReference>
<dbReference type="InterPro" id="IPR012338">
    <property type="entry name" value="Beta-lactam/transpept-like"/>
</dbReference>
<organism evidence="3 4">
    <name type="scientific">Leptonema illini DSM 21528</name>
    <dbReference type="NCBI Taxonomy" id="929563"/>
    <lineage>
        <taxon>Bacteria</taxon>
        <taxon>Pseudomonadati</taxon>
        <taxon>Spirochaetota</taxon>
        <taxon>Spirochaetia</taxon>
        <taxon>Leptospirales</taxon>
        <taxon>Leptospiraceae</taxon>
        <taxon>Leptonema</taxon>
    </lineage>
</organism>
<accession>H2CH97</accession>
<dbReference type="PROSITE" id="PS51257">
    <property type="entry name" value="PROKAR_LIPOPROTEIN"/>
    <property type="match status" value="1"/>
</dbReference>
<dbReference type="Pfam" id="PF00144">
    <property type="entry name" value="Beta-lactamase"/>
    <property type="match status" value="1"/>
</dbReference>
<dbReference type="HOGENOM" id="CLU_020027_8_1_12"/>
<dbReference type="PANTHER" id="PTHR43283:SF3">
    <property type="entry name" value="BETA-LACTAMASE FAMILY PROTEIN (AFU_ORTHOLOGUE AFUA_5G07500)"/>
    <property type="match status" value="1"/>
</dbReference>
<keyword evidence="1" id="KW-0812">Transmembrane</keyword>